<dbReference type="RefSeq" id="WP_346070570.1">
    <property type="nucleotide sequence ID" value="NZ_BAAANQ010000004.1"/>
</dbReference>
<dbReference type="Proteomes" id="UP001403094">
    <property type="component" value="Unassembled WGS sequence"/>
</dbReference>
<dbReference type="EMBL" id="BAAANQ010000004">
    <property type="protein sequence ID" value="GAA2052510.1"/>
    <property type="molecule type" value="Genomic_DNA"/>
</dbReference>
<evidence type="ECO:0008006" key="4">
    <source>
        <dbReference type="Google" id="ProtNLM"/>
    </source>
</evidence>
<keyword evidence="1" id="KW-0472">Membrane</keyword>
<keyword evidence="3" id="KW-1185">Reference proteome</keyword>
<evidence type="ECO:0000313" key="2">
    <source>
        <dbReference type="EMBL" id="GAA2052510.1"/>
    </source>
</evidence>
<organism evidence="2 3">
    <name type="scientific">Streptomyces cheonanensis</name>
    <dbReference type="NCBI Taxonomy" id="312720"/>
    <lineage>
        <taxon>Bacteria</taxon>
        <taxon>Bacillati</taxon>
        <taxon>Actinomycetota</taxon>
        <taxon>Actinomycetes</taxon>
        <taxon>Kitasatosporales</taxon>
        <taxon>Streptomycetaceae</taxon>
        <taxon>Streptomyces</taxon>
    </lineage>
</organism>
<proteinExistence type="predicted"/>
<evidence type="ECO:0000313" key="3">
    <source>
        <dbReference type="Proteomes" id="UP001403094"/>
    </source>
</evidence>
<gene>
    <name evidence="2" type="ORF">GCM10009757_26500</name>
</gene>
<keyword evidence="1" id="KW-1133">Transmembrane helix</keyword>
<evidence type="ECO:0000256" key="1">
    <source>
        <dbReference type="SAM" id="Phobius"/>
    </source>
</evidence>
<protein>
    <recommendedName>
        <fullName evidence="4">DUF4190 domain-containing protein</fullName>
    </recommendedName>
</protein>
<sequence>MRRPDGGGVCRACGGSADPYRAEPTVGGLLFLGGVACAVGLAGLIGLLLGLLAPPGRC</sequence>
<accession>A0ABP5GUB0</accession>
<reference evidence="3" key="1">
    <citation type="journal article" date="2019" name="Int. J. Syst. Evol. Microbiol.">
        <title>The Global Catalogue of Microorganisms (GCM) 10K type strain sequencing project: providing services to taxonomists for standard genome sequencing and annotation.</title>
        <authorList>
            <consortium name="The Broad Institute Genomics Platform"/>
            <consortium name="The Broad Institute Genome Sequencing Center for Infectious Disease"/>
            <person name="Wu L."/>
            <person name="Ma J."/>
        </authorList>
    </citation>
    <scope>NUCLEOTIDE SEQUENCE [LARGE SCALE GENOMIC DNA]</scope>
    <source>
        <strain evidence="3">JCM 14549</strain>
    </source>
</reference>
<feature type="transmembrane region" description="Helical" evidence="1">
    <location>
        <begin position="29"/>
        <end position="53"/>
    </location>
</feature>
<comment type="caution">
    <text evidence="2">The sequence shown here is derived from an EMBL/GenBank/DDBJ whole genome shotgun (WGS) entry which is preliminary data.</text>
</comment>
<name>A0ABP5GUB0_9ACTN</name>
<keyword evidence="1" id="KW-0812">Transmembrane</keyword>